<keyword evidence="2 9" id="KW-0645">Protease</keyword>
<dbReference type="Proteomes" id="UP000182998">
    <property type="component" value="Unassembled WGS sequence"/>
</dbReference>
<dbReference type="InterPro" id="IPR009045">
    <property type="entry name" value="Zn_M74/Hedgehog-like"/>
</dbReference>
<evidence type="ECO:0000256" key="1">
    <source>
        <dbReference type="ARBA" id="ARBA00001362"/>
    </source>
</evidence>
<protein>
    <recommendedName>
        <fullName evidence="9">D-alanyl-D-alanine dipeptidase</fullName>
        <shortName evidence="9">D-Ala-D-Ala dipeptidase</shortName>
        <ecNumber evidence="9">3.4.13.22</ecNumber>
    </recommendedName>
</protein>
<dbReference type="AlphaFoldDB" id="A0A098GFC2"/>
<dbReference type="PANTHER" id="PTHR43126">
    <property type="entry name" value="D-ALANYL-D-ALANINE DIPEPTIDASE"/>
    <property type="match status" value="1"/>
</dbReference>
<dbReference type="GO" id="GO:0008237">
    <property type="term" value="F:metallopeptidase activity"/>
    <property type="evidence" value="ECO:0007669"/>
    <property type="project" value="UniProtKB-KW"/>
</dbReference>
<comment type="cofactor">
    <cofactor evidence="9">
        <name>Zn(2+)</name>
        <dbReference type="ChEBI" id="CHEBI:29105"/>
    </cofactor>
    <text evidence="9">Binds 1 zinc ion per subunit.</text>
</comment>
<keyword evidence="6 9" id="KW-0224">Dipeptidase</keyword>
<dbReference type="HAMAP" id="MF_01924">
    <property type="entry name" value="A_A_dipeptidase"/>
    <property type="match status" value="1"/>
</dbReference>
<feature type="site" description="Transition state stabilizer" evidence="9">
    <location>
        <position position="75"/>
    </location>
</feature>
<evidence type="ECO:0000256" key="9">
    <source>
        <dbReference type="HAMAP-Rule" id="MF_01924"/>
    </source>
</evidence>
<dbReference type="GO" id="GO:0008270">
    <property type="term" value="F:zinc ion binding"/>
    <property type="evidence" value="ECO:0007669"/>
    <property type="project" value="UniProtKB-UniRule"/>
</dbReference>
<keyword evidence="4 9" id="KW-0378">Hydrolase</keyword>
<dbReference type="HOGENOM" id="CLU_060744_2_2_6"/>
<evidence type="ECO:0000256" key="8">
    <source>
        <dbReference type="ARBA" id="ARBA00023316"/>
    </source>
</evidence>
<dbReference type="EMBL" id="LN614830">
    <property type="protein sequence ID" value="CEG60682.1"/>
    <property type="molecule type" value="Genomic_DNA"/>
</dbReference>
<evidence type="ECO:0000313" key="10">
    <source>
        <dbReference type="EMBL" id="CEG60682.1"/>
    </source>
</evidence>
<comment type="catalytic activity">
    <reaction evidence="1 9">
        <text>D-alanyl-D-alanine + H2O = 2 D-alanine</text>
        <dbReference type="Rhea" id="RHEA:20661"/>
        <dbReference type="ChEBI" id="CHEBI:15377"/>
        <dbReference type="ChEBI" id="CHEBI:57416"/>
        <dbReference type="ChEBI" id="CHEBI:57822"/>
        <dbReference type="EC" id="3.4.13.22"/>
    </reaction>
</comment>
<keyword evidence="5 9" id="KW-0862">Zinc</keyword>
<feature type="binding site" evidence="9">
    <location>
        <position position="200"/>
    </location>
    <ligand>
        <name>Zn(2+)</name>
        <dbReference type="ChEBI" id="CHEBI:29105"/>
        <note>catalytic</note>
    </ligand>
</feature>
<evidence type="ECO:0000256" key="6">
    <source>
        <dbReference type="ARBA" id="ARBA00022997"/>
    </source>
</evidence>
<dbReference type="SUPFAM" id="SSF55166">
    <property type="entry name" value="Hedgehog/DD-peptidase"/>
    <property type="match status" value="1"/>
</dbReference>
<keyword evidence="13" id="KW-1185">Reference proteome</keyword>
<dbReference type="EC" id="3.4.13.22" evidence="9"/>
<evidence type="ECO:0000313" key="11">
    <source>
        <dbReference type="EMBL" id="SCX85371.1"/>
    </source>
</evidence>
<gene>
    <name evidence="9" type="primary">ddpX</name>
    <name evidence="10" type="ORF">LMI_1375</name>
    <name evidence="11" type="ORF">SAMN02982997_00262</name>
</gene>
<evidence type="ECO:0000313" key="12">
    <source>
        <dbReference type="Proteomes" id="UP000032414"/>
    </source>
</evidence>
<comment type="function">
    <text evidence="9">Catalyzes hydrolysis of the D-alanyl-D-alanine dipeptide.</text>
</comment>
<proteinExistence type="inferred from homology"/>
<evidence type="ECO:0000256" key="2">
    <source>
        <dbReference type="ARBA" id="ARBA00022670"/>
    </source>
</evidence>
<dbReference type="EMBL" id="FMVN01000001">
    <property type="protein sequence ID" value="SCX85371.1"/>
    <property type="molecule type" value="Genomic_DNA"/>
</dbReference>
<dbReference type="Gene3D" id="3.30.1380.10">
    <property type="match status" value="1"/>
</dbReference>
<reference evidence="12" key="1">
    <citation type="submission" date="2014-09" db="EMBL/GenBank/DDBJ databases">
        <authorList>
            <person name="Gomez-Valero L."/>
        </authorList>
    </citation>
    <scope>NUCLEOTIDE SEQUENCE [LARGE SCALE GENOMIC DNA]</scope>
    <source>
        <strain evidence="12">ATCC33218</strain>
    </source>
</reference>
<dbReference type="InterPro" id="IPR000755">
    <property type="entry name" value="A_A_dipeptidase"/>
</dbReference>
<dbReference type="GO" id="GO:0006508">
    <property type="term" value="P:proteolysis"/>
    <property type="evidence" value="ECO:0007669"/>
    <property type="project" value="UniProtKB-KW"/>
</dbReference>
<dbReference type="GO" id="GO:0071555">
    <property type="term" value="P:cell wall organization"/>
    <property type="evidence" value="ECO:0007669"/>
    <property type="project" value="UniProtKB-KW"/>
</dbReference>
<comment type="similarity">
    <text evidence="9">Belongs to the peptidase M15D family.</text>
</comment>
<evidence type="ECO:0000256" key="4">
    <source>
        <dbReference type="ARBA" id="ARBA00022801"/>
    </source>
</evidence>
<keyword evidence="7 9" id="KW-0482">Metalloprotease</keyword>
<dbReference type="RefSeq" id="WP_052679475.1">
    <property type="nucleotide sequence ID" value="NZ_CP020614.1"/>
</dbReference>
<feature type="binding site" evidence="9">
    <location>
        <position position="132"/>
    </location>
    <ligand>
        <name>Zn(2+)</name>
        <dbReference type="ChEBI" id="CHEBI:29105"/>
        <note>catalytic</note>
    </ligand>
</feature>
<evidence type="ECO:0000256" key="7">
    <source>
        <dbReference type="ARBA" id="ARBA00023049"/>
    </source>
</evidence>
<reference evidence="10" key="2">
    <citation type="submission" date="2014-09" db="EMBL/GenBank/DDBJ databases">
        <authorList>
            <person name="GOMEZ-VALERO Laura"/>
        </authorList>
    </citation>
    <scope>NUCLEOTIDE SEQUENCE</scope>
    <source>
        <strain evidence="10">ATCC33218</strain>
    </source>
</reference>
<evidence type="ECO:0000256" key="5">
    <source>
        <dbReference type="ARBA" id="ARBA00022833"/>
    </source>
</evidence>
<sequence length="229" mass="26875">MMVGKSPYALPETEFEAVEFTNELHPRIFIQPIYFELGLSPSPLIYGRNAVLKRLLKAVELLPQEYSFLLWDVYRPRAIQAALFEWMRKEILVKFPHLNDQENFEETKKYVSLPAKVGDAYCPPHLSGGAIDLTLCETTSGKELDMGTPFDDCTTRAHRDYFDQMANLSFEEKSIKQRRQLLRRVLEKVGFTSYQYEWWHFDFGNLFWSRIHNCPEFFGPLFGDKEWPG</sequence>
<evidence type="ECO:0000256" key="3">
    <source>
        <dbReference type="ARBA" id="ARBA00022723"/>
    </source>
</evidence>
<keyword evidence="8" id="KW-0961">Cell wall biogenesis/degradation</keyword>
<feature type="binding site" evidence="9">
    <location>
        <position position="125"/>
    </location>
    <ligand>
        <name>Zn(2+)</name>
        <dbReference type="ChEBI" id="CHEBI:29105"/>
        <note>catalytic</note>
    </ligand>
</feature>
<accession>A0A098GFC2</accession>
<dbReference type="Proteomes" id="UP000032414">
    <property type="component" value="Chromosome I"/>
</dbReference>
<dbReference type="PANTHER" id="PTHR43126:SF2">
    <property type="entry name" value="D-ALANYL-D-ALANINE DIPEPTIDASE"/>
    <property type="match status" value="1"/>
</dbReference>
<dbReference type="STRING" id="451.B6N58_08670"/>
<dbReference type="PATRIC" id="fig|451.8.peg.1619"/>
<reference evidence="11 13" key="3">
    <citation type="submission" date="2016-10" db="EMBL/GenBank/DDBJ databases">
        <authorList>
            <person name="Varghese N."/>
            <person name="Submissions S."/>
        </authorList>
    </citation>
    <scope>NUCLEOTIDE SEQUENCE [LARGE SCALE GENOMIC DNA]</scope>
    <source>
        <strain evidence="11 13">ATCC 33218</strain>
    </source>
</reference>
<keyword evidence="3 9" id="KW-0479">Metal-binding</keyword>
<dbReference type="KEGG" id="tmc:LMI_1375"/>
<evidence type="ECO:0000313" key="13">
    <source>
        <dbReference type="Proteomes" id="UP000182998"/>
    </source>
</evidence>
<dbReference type="Pfam" id="PF01427">
    <property type="entry name" value="Peptidase_M15"/>
    <property type="match status" value="1"/>
</dbReference>
<dbReference type="GO" id="GO:0160237">
    <property type="term" value="F:D-Ala-D-Ala dipeptidase activity"/>
    <property type="evidence" value="ECO:0007669"/>
    <property type="project" value="UniProtKB-EC"/>
</dbReference>
<feature type="active site" description="Proton donor/acceptor" evidence="9">
    <location>
        <position position="197"/>
    </location>
</feature>
<name>A0A098GFC2_LEGMI</name>
<dbReference type="OrthoDB" id="9801430at2"/>
<organism evidence="10 12">
    <name type="scientific">Legionella micdadei</name>
    <name type="common">Tatlockia micdadei</name>
    <dbReference type="NCBI Taxonomy" id="451"/>
    <lineage>
        <taxon>Bacteria</taxon>
        <taxon>Pseudomonadati</taxon>
        <taxon>Pseudomonadota</taxon>
        <taxon>Gammaproteobacteria</taxon>
        <taxon>Legionellales</taxon>
        <taxon>Legionellaceae</taxon>
        <taxon>Legionella</taxon>
    </lineage>
</organism>